<comment type="caution">
    <text evidence="1">The sequence shown here is derived from an EMBL/GenBank/DDBJ whole genome shotgun (WGS) entry which is preliminary data.</text>
</comment>
<gene>
    <name evidence="1" type="ORF">HMPREF9123_1985</name>
</gene>
<keyword evidence="2" id="KW-1185">Reference proteome</keyword>
<accession>F2BE29</accession>
<proteinExistence type="predicted"/>
<sequence length="61" mass="7145">MLRFFPCIRAFFTQKTACKLNVNTPRRPSENCVFRRPLSILYPLHFQTACIIRGRLKTGNT</sequence>
<evidence type="ECO:0000313" key="1">
    <source>
        <dbReference type="EMBL" id="EGF10348.1"/>
    </source>
</evidence>
<dbReference type="EMBL" id="AFAY01000042">
    <property type="protein sequence ID" value="EGF10348.1"/>
    <property type="molecule type" value="Genomic_DNA"/>
</dbReference>
<organism evidence="1 2">
    <name type="scientific">Neisseria bacilliformis ATCC BAA-1200</name>
    <dbReference type="NCBI Taxonomy" id="888742"/>
    <lineage>
        <taxon>Bacteria</taxon>
        <taxon>Pseudomonadati</taxon>
        <taxon>Pseudomonadota</taxon>
        <taxon>Betaproteobacteria</taxon>
        <taxon>Neisseriales</taxon>
        <taxon>Neisseriaceae</taxon>
        <taxon>Neisseria</taxon>
    </lineage>
</organism>
<evidence type="ECO:0000313" key="2">
    <source>
        <dbReference type="Proteomes" id="UP000004105"/>
    </source>
</evidence>
<protein>
    <submittedName>
        <fullName evidence="1">Uncharacterized protein</fullName>
    </submittedName>
</protein>
<dbReference type="Proteomes" id="UP000004105">
    <property type="component" value="Unassembled WGS sequence"/>
</dbReference>
<name>F2BE29_9NEIS</name>
<reference evidence="1 2" key="1">
    <citation type="submission" date="2011-02" db="EMBL/GenBank/DDBJ databases">
        <authorList>
            <person name="Muzny D."/>
            <person name="Qin X."/>
            <person name="Deng J."/>
            <person name="Jiang H."/>
            <person name="Liu Y."/>
            <person name="Qu J."/>
            <person name="Song X.-Z."/>
            <person name="Zhang L."/>
            <person name="Thornton R."/>
            <person name="Coyle M."/>
            <person name="Francisco L."/>
            <person name="Jackson L."/>
            <person name="Javaid M."/>
            <person name="Korchina V."/>
            <person name="Kovar C."/>
            <person name="Mata R."/>
            <person name="Mathew T."/>
            <person name="Ngo R."/>
            <person name="Nguyen L."/>
            <person name="Nguyen N."/>
            <person name="Okwuonu G."/>
            <person name="Ongeri F."/>
            <person name="Pham C."/>
            <person name="Simmons D."/>
            <person name="Wilczek-Boney K."/>
            <person name="Hale W."/>
            <person name="Jakkamsetti A."/>
            <person name="Pham P."/>
            <person name="Ruth R."/>
            <person name="San Lucas F."/>
            <person name="Warren J."/>
            <person name="Zhang J."/>
            <person name="Zhao Z."/>
            <person name="Zhou C."/>
            <person name="Zhu D."/>
            <person name="Lee S."/>
            <person name="Bess C."/>
            <person name="Blankenburg K."/>
            <person name="Forbes L."/>
            <person name="Fu Q."/>
            <person name="Gubbala S."/>
            <person name="Hirani K."/>
            <person name="Jayaseelan J.C."/>
            <person name="Lara F."/>
            <person name="Munidasa M."/>
            <person name="Palculict T."/>
            <person name="Patil S."/>
            <person name="Pu L.-L."/>
            <person name="Saada N."/>
            <person name="Tang L."/>
            <person name="Weissenberger G."/>
            <person name="Zhu Y."/>
            <person name="Hemphill L."/>
            <person name="Shang Y."/>
            <person name="Youmans B."/>
            <person name="Ayvaz T."/>
            <person name="Ross M."/>
            <person name="Santibanez J."/>
            <person name="Aqrawi P."/>
            <person name="Gross S."/>
            <person name="Joshi V."/>
            <person name="Fowler G."/>
            <person name="Nazareth L."/>
            <person name="Reid J."/>
            <person name="Worley K."/>
            <person name="Petrosino J."/>
            <person name="Highlander S."/>
            <person name="Gibbs R."/>
        </authorList>
    </citation>
    <scope>NUCLEOTIDE SEQUENCE [LARGE SCALE GENOMIC DNA]</scope>
    <source>
        <strain evidence="1 2">ATCC BAA-1200</strain>
    </source>
</reference>
<dbReference type="AlphaFoldDB" id="F2BE29"/>
<dbReference type="HOGENOM" id="CLU_2917825_0_0_4"/>